<evidence type="ECO:0008006" key="5">
    <source>
        <dbReference type="Google" id="ProtNLM"/>
    </source>
</evidence>
<dbReference type="Proteomes" id="UP000051952">
    <property type="component" value="Unassembled WGS sequence"/>
</dbReference>
<accession>A0A0S4JHK6</accession>
<gene>
    <name evidence="3" type="ORF">BSAL_17010</name>
</gene>
<evidence type="ECO:0000256" key="2">
    <source>
        <dbReference type="SAM" id="MobiDB-lite"/>
    </source>
</evidence>
<evidence type="ECO:0000313" key="4">
    <source>
        <dbReference type="Proteomes" id="UP000051952"/>
    </source>
</evidence>
<name>A0A0S4JHK6_BODSA</name>
<organism evidence="3 4">
    <name type="scientific">Bodo saltans</name>
    <name type="common">Flagellated protozoan</name>
    <dbReference type="NCBI Taxonomy" id="75058"/>
    <lineage>
        <taxon>Eukaryota</taxon>
        <taxon>Discoba</taxon>
        <taxon>Euglenozoa</taxon>
        <taxon>Kinetoplastea</taxon>
        <taxon>Metakinetoplastina</taxon>
        <taxon>Eubodonida</taxon>
        <taxon>Bodonidae</taxon>
        <taxon>Bodo</taxon>
    </lineage>
</organism>
<dbReference type="AlphaFoldDB" id="A0A0S4JHK6"/>
<feature type="region of interest" description="Disordered" evidence="2">
    <location>
        <begin position="599"/>
        <end position="628"/>
    </location>
</feature>
<dbReference type="VEuPathDB" id="TriTrypDB:BSAL_17010"/>
<proteinExistence type="predicted"/>
<evidence type="ECO:0000313" key="3">
    <source>
        <dbReference type="EMBL" id="CUG88732.1"/>
    </source>
</evidence>
<protein>
    <recommendedName>
        <fullName evidence="5">Kinesin motor domain-containing protein</fullName>
    </recommendedName>
</protein>
<evidence type="ECO:0000256" key="1">
    <source>
        <dbReference type="SAM" id="Coils"/>
    </source>
</evidence>
<reference evidence="4" key="1">
    <citation type="submission" date="2015-09" db="EMBL/GenBank/DDBJ databases">
        <authorList>
            <consortium name="Pathogen Informatics"/>
        </authorList>
    </citation>
    <scope>NUCLEOTIDE SEQUENCE [LARGE SCALE GENOMIC DNA]</scope>
    <source>
        <strain evidence="4">Lake Konstanz</strain>
    </source>
</reference>
<dbReference type="EMBL" id="CYKH01001670">
    <property type="protein sequence ID" value="CUG88732.1"/>
    <property type="molecule type" value="Genomic_DNA"/>
</dbReference>
<sequence length="792" mass="88810">MAMNEPQVRAQCFFVYDAALSSLRSPSDGNINVLPQRGGLGKLLAKGLGSLKADRSRKRLFYVKEGCVQVRQTVEVDHFYHSSEVMTNPQLPGDVKDIVDGVFQHNRDALFVVGGYQNTSTRSRQMHGNTLELPTAVSVAADSTFTFVPPPKDAWGLMLQVVEYVLEKAGGVNLPVSTSSVRIQLDNVVDAIIPPASLKVKFGDPNQGQRMRQQYSKLLALTSASTLDVEDDAGVARITDQTVCSIRSINDFFHVINCFSATAGSKPPPARGNQKGSTPAHCLTTLSVGYHSGETAPRKIHFLELADSDWTTTSKEDQSEYSGALDNLTMVLHGLSNQNDLLLDSITRKFTLTHVLCSQLRTSKTDFLYFGHTGYATSLLLMKQLSKISGNPIRTVLHGPDLEGELEVDVELRNHLEEIQRECEALQTDVDDIINRKFDVDSRMRSTEEEMARLDQRRATMLRMSFAAKNRVDGEAADGDADLFNSDSLFGFSALPLTGQNRDIHLLNAAKCYTLKEELRDLQRTHVKVMKTAQKQLELLVGERARSEGKVSKLSQEMEPIKEAWRRQCAQFAKEKDDLRKEYHAKAVLMLEGRRAECERKNEEARKAQTEDAERSRAAAEEIDRREKEEEALHRKRVAYVASDEHQRRRADDNMMVQQLREVQSEIAVLDEMLVAHSKVEEREEAAVQHRMHELEQAAAVLNEFAFRMSSLLSTVEKRMHHTAMTHITVHELQQKHTTESLESKAAKLTRWLQSGGLQSGMSLSPIASHGRRKRSVSPNVFIAESVFAESL</sequence>
<keyword evidence="1" id="KW-0175">Coiled coil</keyword>
<keyword evidence="4" id="KW-1185">Reference proteome</keyword>
<feature type="coiled-coil region" evidence="1">
    <location>
        <begin position="409"/>
        <end position="464"/>
    </location>
</feature>